<evidence type="ECO:0000256" key="5">
    <source>
        <dbReference type="ARBA" id="ARBA00044801"/>
    </source>
</evidence>
<keyword evidence="2" id="KW-0132">Cell division</keyword>
<dbReference type="Pfam" id="PF09759">
    <property type="entry name" value="Atx10homo_assoc"/>
    <property type="match status" value="1"/>
</dbReference>
<name>A0A1X0QXM4_RHIZD</name>
<proteinExistence type="inferred from homology"/>
<accession>A0A1X0QXM4</accession>
<dbReference type="SUPFAM" id="SSF48371">
    <property type="entry name" value="ARM repeat"/>
    <property type="match status" value="1"/>
</dbReference>
<evidence type="ECO:0000256" key="3">
    <source>
        <dbReference type="ARBA" id="ARBA00023306"/>
    </source>
</evidence>
<evidence type="ECO:0000256" key="4">
    <source>
        <dbReference type="ARBA" id="ARBA00044746"/>
    </source>
</evidence>
<dbReference type="InterPro" id="IPR019156">
    <property type="entry name" value="Ataxin-10_domain"/>
</dbReference>
<sequence>MTSNLILQCIEGQITSEQLEKELEGLIQATLRDSSFRVQQGGKKEFWLSFCPAINTIENKQCIINLLKFARNIVAGELSNQRLAFENGALDSIQKRLLNEAYDYQNDNTLMLQVSTQAICNIITGNPSVIDFVWKEWMMDQSKGRIWCDILSKNNDDLLTSVFVLIINCISQNKQRCEWMMESEVGRKLLGQVLDDLERLHENQESKNFELGYAIFSELFTYGYFRQLYTLFNNNTEVISTRQTILLKLLDSKIHTYKDILPPFISSNDSKFLSKQFETIAKEIIQVIVSVKESQQQKSDLQVGQMSNLYTAIILLFQVINQLLLFEAKDLKSSMIEIDAMRLIADILGSLQTIQLPPAETDHPEQGFNFLKRECVRTIGTLCYEDKMMQDKAREIGAIPLILNQFKIDDSNPYLREYATLAIRNIMKDNIENQKMIEQLEPQQVEQTDELAQMGITPELLKDGKVRIKRTEL</sequence>
<dbReference type="PANTHER" id="PTHR13255:SF0">
    <property type="entry name" value="ATAXIN-10"/>
    <property type="match status" value="1"/>
</dbReference>
<protein>
    <recommendedName>
        <fullName evidence="5">Ataxin-10 homolog</fullName>
    </recommendedName>
    <alternativeName>
        <fullName evidence="6">Copper transport protein 86</fullName>
    </alternativeName>
</protein>
<evidence type="ECO:0000313" key="8">
    <source>
        <dbReference type="EMBL" id="ORE04502.1"/>
    </source>
</evidence>
<evidence type="ECO:0000259" key="7">
    <source>
        <dbReference type="Pfam" id="PF09759"/>
    </source>
</evidence>
<evidence type="ECO:0000256" key="1">
    <source>
        <dbReference type="ARBA" id="ARBA00008384"/>
    </source>
</evidence>
<dbReference type="PANTHER" id="PTHR13255">
    <property type="entry name" value="ATAXIN-10"/>
    <property type="match status" value="1"/>
</dbReference>
<keyword evidence="3" id="KW-0131">Cell cycle</keyword>
<dbReference type="Proteomes" id="UP000242414">
    <property type="component" value="Unassembled WGS sequence"/>
</dbReference>
<dbReference type="InterPro" id="IPR011989">
    <property type="entry name" value="ARM-like"/>
</dbReference>
<dbReference type="GO" id="GO:0005829">
    <property type="term" value="C:cytosol"/>
    <property type="evidence" value="ECO:0007669"/>
    <property type="project" value="TreeGrafter"/>
</dbReference>
<feature type="domain" description="Ataxin-10" evidence="7">
    <location>
        <begin position="371"/>
        <end position="469"/>
    </location>
</feature>
<dbReference type="InterPro" id="IPR016024">
    <property type="entry name" value="ARM-type_fold"/>
</dbReference>
<gene>
    <name evidence="8" type="ORF">BCV72DRAFT_231375</name>
</gene>
<dbReference type="EMBL" id="KV921969">
    <property type="protein sequence ID" value="ORE04502.1"/>
    <property type="molecule type" value="Genomic_DNA"/>
</dbReference>
<reference evidence="8" key="1">
    <citation type="journal article" date="2016" name="Proc. Natl. Acad. Sci. U.S.A.">
        <title>Lipid metabolic changes in an early divergent fungus govern the establishment of a mutualistic symbiosis with endobacteria.</title>
        <authorList>
            <person name="Lastovetsky O.A."/>
            <person name="Gaspar M.L."/>
            <person name="Mondo S.J."/>
            <person name="LaButti K.M."/>
            <person name="Sandor L."/>
            <person name="Grigoriev I.V."/>
            <person name="Henry S.A."/>
            <person name="Pawlowska T.E."/>
        </authorList>
    </citation>
    <scope>NUCLEOTIDE SEQUENCE [LARGE SCALE GENOMIC DNA]</scope>
    <source>
        <strain evidence="8">ATCC 52814</strain>
    </source>
</reference>
<evidence type="ECO:0000256" key="6">
    <source>
        <dbReference type="ARBA" id="ARBA00044805"/>
    </source>
</evidence>
<comment type="function">
    <text evidence="4">May play a role in the regulation of cytokinesis.</text>
</comment>
<dbReference type="AlphaFoldDB" id="A0A1X0QXM4"/>
<evidence type="ECO:0000256" key="2">
    <source>
        <dbReference type="ARBA" id="ARBA00022618"/>
    </source>
</evidence>
<dbReference type="OrthoDB" id="379794at2759"/>
<dbReference type="Gene3D" id="1.25.10.10">
    <property type="entry name" value="Leucine-rich Repeat Variant"/>
    <property type="match status" value="2"/>
</dbReference>
<dbReference type="GO" id="GO:0051301">
    <property type="term" value="P:cell division"/>
    <property type="evidence" value="ECO:0007669"/>
    <property type="project" value="UniProtKB-KW"/>
</dbReference>
<dbReference type="InterPro" id="IPR051374">
    <property type="entry name" value="Ataxin-10/CTR86_families"/>
</dbReference>
<comment type="similarity">
    <text evidence="1">Belongs to the ataxin-10 family.</text>
</comment>
<organism evidence="8">
    <name type="scientific">Rhizopus microsporus var. microsporus</name>
    <dbReference type="NCBI Taxonomy" id="86635"/>
    <lineage>
        <taxon>Eukaryota</taxon>
        <taxon>Fungi</taxon>
        <taxon>Fungi incertae sedis</taxon>
        <taxon>Mucoromycota</taxon>
        <taxon>Mucoromycotina</taxon>
        <taxon>Mucoromycetes</taxon>
        <taxon>Mucorales</taxon>
        <taxon>Mucorineae</taxon>
        <taxon>Rhizopodaceae</taxon>
        <taxon>Rhizopus</taxon>
    </lineage>
</organism>
<dbReference type="VEuPathDB" id="FungiDB:BCV72DRAFT_231375"/>